<dbReference type="PROSITE" id="PS50222">
    <property type="entry name" value="EF_HAND_2"/>
    <property type="match status" value="2"/>
</dbReference>
<protein>
    <recommendedName>
        <fullName evidence="1">EF-hand domain-containing protein</fullName>
    </recommendedName>
</protein>
<sequence>MAVLGAEAAAINPINFPFLLFHRQQTKYNCTIRNPVDYKTMSSYGRKSKAVAAQSESGYSAKELREIFNQMDTNEDGGLGLFEIKEALKQLDAEFPVHLAFKALCQSDRNRDGKLGRDEIDKFIKYLMSEGYVV</sequence>
<dbReference type="SMART" id="SM00054">
    <property type="entry name" value="EFh"/>
    <property type="match status" value="2"/>
</dbReference>
<feature type="domain" description="EF-hand" evidence="1">
    <location>
        <begin position="59"/>
        <end position="94"/>
    </location>
</feature>
<evidence type="ECO:0000313" key="3">
    <source>
        <dbReference type="Proteomes" id="UP000685013"/>
    </source>
</evidence>
<comment type="caution">
    <text evidence="2">The sequence shown here is derived from an EMBL/GenBank/DDBJ whole genome shotgun (WGS) entry which is preliminary data.</text>
</comment>
<dbReference type="GO" id="GO:0005509">
    <property type="term" value="F:calcium ion binding"/>
    <property type="evidence" value="ECO:0007669"/>
    <property type="project" value="InterPro"/>
</dbReference>
<dbReference type="AlphaFoldDB" id="A0AAV6P762"/>
<evidence type="ECO:0000313" key="2">
    <source>
        <dbReference type="EMBL" id="KAG6608479.1"/>
    </source>
</evidence>
<name>A0AAV6P762_9ROSI</name>
<dbReference type="InterPro" id="IPR002048">
    <property type="entry name" value="EF_hand_dom"/>
</dbReference>
<dbReference type="EMBL" id="JAGKQH010000001">
    <property type="protein sequence ID" value="KAG6608479.1"/>
    <property type="molecule type" value="Genomic_DNA"/>
</dbReference>
<proteinExistence type="predicted"/>
<feature type="non-terminal residue" evidence="2">
    <location>
        <position position="1"/>
    </location>
</feature>
<keyword evidence="3" id="KW-1185">Reference proteome</keyword>
<dbReference type="InterPro" id="IPR018247">
    <property type="entry name" value="EF_Hand_1_Ca_BS"/>
</dbReference>
<evidence type="ECO:0000259" key="1">
    <source>
        <dbReference type="PROSITE" id="PS50222"/>
    </source>
</evidence>
<dbReference type="PROSITE" id="PS00018">
    <property type="entry name" value="EF_HAND_1"/>
    <property type="match status" value="1"/>
</dbReference>
<gene>
    <name evidence="2" type="ORF">SDJN03_01821</name>
</gene>
<organism evidence="2 3">
    <name type="scientific">Cucurbita argyrosperma subsp. sororia</name>
    <dbReference type="NCBI Taxonomy" id="37648"/>
    <lineage>
        <taxon>Eukaryota</taxon>
        <taxon>Viridiplantae</taxon>
        <taxon>Streptophyta</taxon>
        <taxon>Embryophyta</taxon>
        <taxon>Tracheophyta</taxon>
        <taxon>Spermatophyta</taxon>
        <taxon>Magnoliopsida</taxon>
        <taxon>eudicotyledons</taxon>
        <taxon>Gunneridae</taxon>
        <taxon>Pentapetalae</taxon>
        <taxon>rosids</taxon>
        <taxon>fabids</taxon>
        <taxon>Cucurbitales</taxon>
        <taxon>Cucurbitaceae</taxon>
        <taxon>Cucurbiteae</taxon>
        <taxon>Cucurbita</taxon>
    </lineage>
</organism>
<reference evidence="2 3" key="1">
    <citation type="journal article" date="2021" name="Hortic Res">
        <title>The domestication of Cucurbita argyrosperma as revealed by the genome of its wild relative.</title>
        <authorList>
            <person name="Barrera-Redondo J."/>
            <person name="Sanchez-de la Vega G."/>
            <person name="Aguirre-Liguori J.A."/>
            <person name="Castellanos-Morales G."/>
            <person name="Gutierrez-Guerrero Y.T."/>
            <person name="Aguirre-Dugua X."/>
            <person name="Aguirre-Planter E."/>
            <person name="Tenaillon M.I."/>
            <person name="Lira-Saade R."/>
            <person name="Eguiarte L.E."/>
        </authorList>
    </citation>
    <scope>NUCLEOTIDE SEQUENCE [LARGE SCALE GENOMIC DNA]</scope>
    <source>
        <strain evidence="2">JBR-2021</strain>
    </source>
</reference>
<feature type="domain" description="EF-hand" evidence="1">
    <location>
        <begin position="95"/>
        <end position="130"/>
    </location>
</feature>
<dbReference type="Proteomes" id="UP000685013">
    <property type="component" value="Chromosome 1"/>
</dbReference>
<accession>A0AAV6P762</accession>